<evidence type="ECO:0000313" key="3">
    <source>
        <dbReference type="Proteomes" id="UP000197215"/>
    </source>
</evidence>
<dbReference type="AlphaFoldDB" id="A0A212THB0"/>
<gene>
    <name evidence="2" type="ORF">SAMN06295916_1248</name>
</gene>
<evidence type="ECO:0000256" key="1">
    <source>
        <dbReference type="SAM" id="MobiDB-lite"/>
    </source>
</evidence>
<dbReference type="Proteomes" id="UP000197215">
    <property type="component" value="Unassembled WGS sequence"/>
</dbReference>
<name>A0A212THB0_9BURK</name>
<reference evidence="2 3" key="1">
    <citation type="submission" date="2017-06" db="EMBL/GenBank/DDBJ databases">
        <authorList>
            <person name="Kim H.J."/>
            <person name="Triplett B.A."/>
        </authorList>
    </citation>
    <scope>NUCLEOTIDE SEQUENCE [LARGE SCALE GENOMIC DNA]</scope>
    <source>
        <strain evidence="2 3">MWH-VicM1</strain>
    </source>
</reference>
<feature type="region of interest" description="Disordered" evidence="1">
    <location>
        <begin position="95"/>
        <end position="122"/>
    </location>
</feature>
<organism evidence="2 3">
    <name type="scientific">Polynucleobacter victoriensis</name>
    <dbReference type="NCBI Taxonomy" id="2049319"/>
    <lineage>
        <taxon>Bacteria</taxon>
        <taxon>Pseudomonadati</taxon>
        <taxon>Pseudomonadota</taxon>
        <taxon>Betaproteobacteria</taxon>
        <taxon>Burkholderiales</taxon>
        <taxon>Burkholderiaceae</taxon>
        <taxon>Polynucleobacter</taxon>
    </lineage>
</organism>
<feature type="compositionally biased region" description="Basic and acidic residues" evidence="1">
    <location>
        <begin position="60"/>
        <end position="76"/>
    </location>
</feature>
<feature type="region of interest" description="Disordered" evidence="1">
    <location>
        <begin position="38"/>
        <end position="76"/>
    </location>
</feature>
<dbReference type="EMBL" id="FYEX01000001">
    <property type="protein sequence ID" value="SNC65206.1"/>
    <property type="molecule type" value="Genomic_DNA"/>
</dbReference>
<proteinExistence type="predicted"/>
<sequence>MVLNAIFLTFVAAIFLISQELRAQSGQALSAQELEKINQQPISKPIKNNAETGKVAPKKPSFEHKESDGTSIKEYKEGGKATEVIVESPLGTKYELSTPSDAAAPNVRDKDVNRVPTVRMSF</sequence>
<keyword evidence="3" id="KW-1185">Reference proteome</keyword>
<protein>
    <submittedName>
        <fullName evidence="2">Uncharacterized protein</fullName>
    </submittedName>
</protein>
<accession>A0A212THB0</accession>
<evidence type="ECO:0000313" key="2">
    <source>
        <dbReference type="EMBL" id="SNC65206.1"/>
    </source>
</evidence>